<organism evidence="1 2">
    <name type="scientific">Yersinia pseudotuberculosis serotype O:1b (strain IP 31758)</name>
    <dbReference type="NCBI Taxonomy" id="349747"/>
    <lineage>
        <taxon>Bacteria</taxon>
        <taxon>Pseudomonadati</taxon>
        <taxon>Pseudomonadota</taxon>
        <taxon>Gammaproteobacteria</taxon>
        <taxon>Enterobacterales</taxon>
        <taxon>Yersiniaceae</taxon>
        <taxon>Yersinia</taxon>
    </lineage>
</organism>
<accession>A0A0U1R0M6</accession>
<evidence type="ECO:0000313" key="2">
    <source>
        <dbReference type="Proteomes" id="UP000002412"/>
    </source>
</evidence>
<gene>
    <name evidence="1" type="ordered locus">YpsIP31758_2258</name>
</gene>
<sequence>MNLFHYQYIIFVIIRYDTWNFVFAMDDWLNISDQCDDTVI</sequence>
<dbReference type="AlphaFoldDB" id="A0A0U1R0M6"/>
<proteinExistence type="predicted"/>
<protein>
    <submittedName>
        <fullName evidence="1">Uncharacterized protein</fullName>
    </submittedName>
</protein>
<dbReference type="HOGENOM" id="CLU_3298951_0_0_6"/>
<dbReference type="EMBL" id="CP000720">
    <property type="protein sequence ID" value="ABS48680.1"/>
    <property type="molecule type" value="Genomic_DNA"/>
</dbReference>
<dbReference type="KEGG" id="ypi:YpsIP31758_2258"/>
<dbReference type="Proteomes" id="UP000002412">
    <property type="component" value="Chromosome"/>
</dbReference>
<reference evidence="1 2" key="1">
    <citation type="journal article" date="2007" name="PLoS Genet.">
        <title>The complete genome sequence of Yersinia pseudotuberculosis IP31758, the causative agent of Far East scarlet-like fever.</title>
        <authorList>
            <person name="Eppinger M."/>
            <person name="Rosovitz M.J."/>
            <person name="Fricke W.F."/>
            <person name="Rasko D.A."/>
            <person name="Kokorina G."/>
            <person name="Fayolle C."/>
            <person name="Lindler L.E."/>
            <person name="Carniel E."/>
            <person name="Ravel J."/>
        </authorList>
    </citation>
    <scope>NUCLEOTIDE SEQUENCE [LARGE SCALE GENOMIC DNA]</scope>
    <source>
        <strain evidence="1 2">IP 31758</strain>
    </source>
</reference>
<evidence type="ECO:0000313" key="1">
    <source>
        <dbReference type="EMBL" id="ABS48680.1"/>
    </source>
</evidence>
<name>A0A0U1R0M6_YERP3</name>